<proteinExistence type="predicted"/>
<reference evidence="3" key="1">
    <citation type="submission" date="2014-11" db="EMBL/GenBank/DDBJ databases">
        <authorList>
            <person name="Geib S."/>
        </authorList>
    </citation>
    <scope>NUCLEOTIDE SEQUENCE</scope>
</reference>
<protein>
    <submittedName>
        <fullName evidence="3">Isoleucine--tRNA ligase</fullName>
    </submittedName>
</protein>
<reference evidence="3" key="2">
    <citation type="journal article" date="2015" name="Gigascience">
        <title>Reconstructing a comprehensive transcriptome assembly of a white-pupal translocated strain of the pest fruit fly Bactrocera cucurbitae.</title>
        <authorList>
            <person name="Sim S.B."/>
            <person name="Calla B."/>
            <person name="Hall B."/>
            <person name="DeRego T."/>
            <person name="Geib S.M."/>
        </authorList>
    </citation>
    <scope>NUCLEOTIDE SEQUENCE</scope>
</reference>
<dbReference type="GO" id="GO:0016874">
    <property type="term" value="F:ligase activity"/>
    <property type="evidence" value="ECO:0007669"/>
    <property type="project" value="UniProtKB-KW"/>
</dbReference>
<feature type="transmembrane region" description="Helical" evidence="2">
    <location>
        <begin position="12"/>
        <end position="30"/>
    </location>
</feature>
<sequence>RIPLHTTSTTRIMFTFKFVIFSYLLISAAAQSPIIKGAEHGIKEVKKEDQQKSQNRLEGAVPNSAKYVDDTNKDAERATKEFEKNQQNYQDLFACSVPDSAYYLDDI</sequence>
<keyword evidence="3" id="KW-0436">Ligase</keyword>
<feature type="region of interest" description="Disordered" evidence="1">
    <location>
        <begin position="45"/>
        <end position="73"/>
    </location>
</feature>
<dbReference type="EMBL" id="GBXI01010278">
    <property type="protein sequence ID" value="JAD04014.1"/>
    <property type="molecule type" value="Transcribed_RNA"/>
</dbReference>
<gene>
    <name evidence="3" type="primary">ileS_0</name>
    <name evidence="3" type="ORF">g.6408</name>
</gene>
<accession>A0A0A1WY62</accession>
<keyword evidence="2" id="KW-0472">Membrane</keyword>
<evidence type="ECO:0000256" key="2">
    <source>
        <dbReference type="SAM" id="Phobius"/>
    </source>
</evidence>
<name>A0A0A1WY62_ZEUCU</name>
<organism evidence="3">
    <name type="scientific">Zeugodacus cucurbitae</name>
    <name type="common">Melon fruit fly</name>
    <name type="synonym">Bactrocera cucurbitae</name>
    <dbReference type="NCBI Taxonomy" id="28588"/>
    <lineage>
        <taxon>Eukaryota</taxon>
        <taxon>Metazoa</taxon>
        <taxon>Ecdysozoa</taxon>
        <taxon>Arthropoda</taxon>
        <taxon>Hexapoda</taxon>
        <taxon>Insecta</taxon>
        <taxon>Pterygota</taxon>
        <taxon>Neoptera</taxon>
        <taxon>Endopterygota</taxon>
        <taxon>Diptera</taxon>
        <taxon>Brachycera</taxon>
        <taxon>Muscomorpha</taxon>
        <taxon>Tephritoidea</taxon>
        <taxon>Tephritidae</taxon>
        <taxon>Zeugodacus</taxon>
        <taxon>Zeugodacus</taxon>
    </lineage>
</organism>
<evidence type="ECO:0000313" key="3">
    <source>
        <dbReference type="EMBL" id="JAD04014.1"/>
    </source>
</evidence>
<dbReference type="AlphaFoldDB" id="A0A0A1WY62"/>
<keyword evidence="2" id="KW-0812">Transmembrane</keyword>
<evidence type="ECO:0000256" key="1">
    <source>
        <dbReference type="SAM" id="MobiDB-lite"/>
    </source>
</evidence>
<feature type="non-terminal residue" evidence="3">
    <location>
        <position position="1"/>
    </location>
</feature>
<keyword evidence="2" id="KW-1133">Transmembrane helix</keyword>